<dbReference type="AlphaFoldDB" id="A0A1A8R9E6"/>
<dbReference type="EMBL" id="HAEI01007629">
    <property type="protein sequence ID" value="SBS02671.1"/>
    <property type="molecule type" value="Transcribed_RNA"/>
</dbReference>
<accession>A0A1A8R9E6</accession>
<name>A0A1A8R9E6_9TELE</name>
<sequence>MTSVYRPPKRLSTHHPNVCLQTTRTFVHRPPGHLSTDHLDICPQTTRTSVYRPPECLSKNHLDFCPQTARTPSPFRHSNSSQTSSACLDVPISACWFFF</sequence>
<gene>
    <name evidence="1" type="primary">Nfu_g_1_014031</name>
</gene>
<organism evidence="1">
    <name type="scientific">Nothobranchius rachovii</name>
    <name type="common">bluefin notho</name>
    <dbReference type="NCBI Taxonomy" id="451742"/>
    <lineage>
        <taxon>Eukaryota</taxon>
        <taxon>Metazoa</taxon>
        <taxon>Chordata</taxon>
        <taxon>Craniata</taxon>
        <taxon>Vertebrata</taxon>
        <taxon>Euteleostomi</taxon>
        <taxon>Actinopterygii</taxon>
        <taxon>Neopterygii</taxon>
        <taxon>Teleostei</taxon>
        <taxon>Neoteleostei</taxon>
        <taxon>Acanthomorphata</taxon>
        <taxon>Ovalentaria</taxon>
        <taxon>Atherinomorphae</taxon>
        <taxon>Cyprinodontiformes</taxon>
        <taxon>Nothobranchiidae</taxon>
        <taxon>Nothobranchius</taxon>
    </lineage>
</organism>
<reference evidence="1" key="2">
    <citation type="submission" date="2016-06" db="EMBL/GenBank/DDBJ databases">
        <title>The genome of a short-lived fish provides insights into sex chromosome evolution and the genetic control of aging.</title>
        <authorList>
            <person name="Reichwald K."/>
            <person name="Felder M."/>
            <person name="Petzold A."/>
            <person name="Koch P."/>
            <person name="Groth M."/>
            <person name="Platzer M."/>
        </authorList>
    </citation>
    <scope>NUCLEOTIDE SEQUENCE</scope>
    <source>
        <tissue evidence="1">Brain</tissue>
    </source>
</reference>
<proteinExistence type="predicted"/>
<reference evidence="1" key="1">
    <citation type="submission" date="2016-05" db="EMBL/GenBank/DDBJ databases">
        <authorList>
            <person name="Lavstsen T."/>
            <person name="Jespersen J.S."/>
        </authorList>
    </citation>
    <scope>NUCLEOTIDE SEQUENCE</scope>
    <source>
        <tissue evidence="1">Brain</tissue>
    </source>
</reference>
<protein>
    <submittedName>
        <fullName evidence="1">Uncharacterized protein</fullName>
    </submittedName>
</protein>
<evidence type="ECO:0000313" key="1">
    <source>
        <dbReference type="EMBL" id="SBS02671.1"/>
    </source>
</evidence>